<evidence type="ECO:0000256" key="10">
    <source>
        <dbReference type="ARBA" id="ARBA00048302"/>
    </source>
</evidence>
<dbReference type="PANTHER" id="PTHR37480:SF1">
    <property type="entry name" value="ENOYL-[ACYL-CARRIER-PROTEIN] REDUCTASE [NADH]"/>
    <property type="match status" value="1"/>
</dbReference>
<sequence>MKVKPKIVGNVIKSVNPYGCRQAVLNQINYVKSKGKYAGPKKVLILGGSSSYGLATRITTAFGSGADTINVAYERGPKSPEQLGSAGWYNSIFFKQFAEQAELIAQNFIGDAYSDTMKQRVIEYIKNEFGGKIDLLVYSLAAPKRNDSRSEKAWRSVLKPIDQSVTGENIDLEHERLFTETIAPATPEEIQGTAKVMGGEDWEWWIQALKEAHVLADNFKTVLYSYIGPQMTYPFYHEGTLGVAKTQAERSAERINQELKPLQGRALVCVSTVVTTKASVVIPIMPKYMIALYKVMTDEATHETPIMHKDRVYREMIYGKHPIYDPKGRLRADHYELRPSTQAKTAALYQQINADNFKSPMTGYAQFRKEFLNTAGFAVDGLENDEFEFSDLLNLKP</sequence>
<keyword evidence="6" id="KW-0560">Oxidoreductase</keyword>
<dbReference type="NCBIfam" id="NF043048">
    <property type="entry name" value="EnoyACPredFabV"/>
    <property type="match status" value="1"/>
</dbReference>
<dbReference type="GO" id="GO:0050343">
    <property type="term" value="F:trans-2-enoyl-CoA reductase (NADH) activity"/>
    <property type="evidence" value="ECO:0007669"/>
    <property type="project" value="UniProtKB-EC"/>
</dbReference>
<evidence type="ECO:0000256" key="9">
    <source>
        <dbReference type="ARBA" id="ARBA00023160"/>
    </source>
</evidence>
<keyword evidence="5" id="KW-0276">Fatty acid metabolism</keyword>
<dbReference type="EMBL" id="JAWJAV010000003">
    <property type="protein sequence ID" value="MDV2621310.1"/>
    <property type="molecule type" value="Genomic_DNA"/>
</dbReference>
<evidence type="ECO:0000259" key="12">
    <source>
        <dbReference type="Pfam" id="PF12241"/>
    </source>
</evidence>
<dbReference type="GO" id="GO:0004318">
    <property type="term" value="F:enoyl-[acyl-carrier-protein] reductase (NADH) activity"/>
    <property type="evidence" value="ECO:0007669"/>
    <property type="project" value="TreeGrafter"/>
</dbReference>
<dbReference type="Pfam" id="PF12241">
    <property type="entry name" value="Enoyl_reductase"/>
    <property type="match status" value="1"/>
</dbReference>
<dbReference type="InterPro" id="IPR010758">
    <property type="entry name" value="Trans-2-enoyl-CoA_reductase"/>
</dbReference>
<protein>
    <recommendedName>
        <fullName evidence="3">trans-2-enoyl-CoA reductase (NAD(+))</fullName>
        <ecNumber evidence="3">1.3.1.44</ecNumber>
    </recommendedName>
</protein>
<dbReference type="InterPro" id="IPR024910">
    <property type="entry name" value="Enoyl-CoA_Rdtase_cat_dom"/>
</dbReference>
<keyword evidence="4" id="KW-0444">Lipid biosynthesis</keyword>
<evidence type="ECO:0000256" key="6">
    <source>
        <dbReference type="ARBA" id="ARBA00023002"/>
    </source>
</evidence>
<dbReference type="Pfam" id="PF07055">
    <property type="entry name" value="Eno-Rase_FAD_bd"/>
    <property type="match status" value="1"/>
</dbReference>
<evidence type="ECO:0000313" key="14">
    <source>
        <dbReference type="EMBL" id="MDV2621310.1"/>
    </source>
</evidence>
<name>A0AAW8YH68_PEDAC</name>
<reference evidence="14" key="1">
    <citation type="journal article" date="2023" name="PeerJ">
        <title>Selection and evaluation of lactic acid bacteria from chicken feces in Thailand as potential probiotics.</title>
        <authorList>
            <person name="Khurajog B."/>
            <person name="Disastra Y."/>
            <person name="Lawwyne L.D."/>
            <person name="Sirichokchatchawan W."/>
            <person name="Niyomtham W."/>
            <person name="Yindee J."/>
            <person name="Hampson D.J."/>
            <person name="Prapasarakul N."/>
        </authorList>
    </citation>
    <scope>NUCLEOTIDE SEQUENCE</scope>
    <source>
        <strain evidence="14">BF9</strain>
    </source>
</reference>
<keyword evidence="8" id="KW-0443">Lipid metabolism</keyword>
<comment type="subunit">
    <text evidence="2">Monomer.</text>
</comment>
<dbReference type="Pfam" id="PF12242">
    <property type="entry name" value="Eno-Rase_NADH_b"/>
    <property type="match status" value="1"/>
</dbReference>
<dbReference type="GO" id="GO:0051287">
    <property type="term" value="F:NAD binding"/>
    <property type="evidence" value="ECO:0007669"/>
    <property type="project" value="TreeGrafter"/>
</dbReference>
<accession>A0AAW8YH68</accession>
<evidence type="ECO:0000259" key="11">
    <source>
        <dbReference type="Pfam" id="PF07055"/>
    </source>
</evidence>
<dbReference type="InterPro" id="IPR050048">
    <property type="entry name" value="FabV-like_NADH_b"/>
</dbReference>
<dbReference type="Gene3D" id="3.40.50.720">
    <property type="entry name" value="NAD(P)-binding Rossmann-like Domain"/>
    <property type="match status" value="1"/>
</dbReference>
<dbReference type="GO" id="GO:0006633">
    <property type="term" value="P:fatty acid biosynthetic process"/>
    <property type="evidence" value="ECO:0007669"/>
    <property type="project" value="UniProtKB-KW"/>
</dbReference>
<evidence type="ECO:0000256" key="2">
    <source>
        <dbReference type="ARBA" id="ARBA00011245"/>
    </source>
</evidence>
<dbReference type="EC" id="1.3.1.44" evidence="3"/>
<evidence type="ECO:0000256" key="8">
    <source>
        <dbReference type="ARBA" id="ARBA00023098"/>
    </source>
</evidence>
<organism evidence="14 15">
    <name type="scientific">Pediococcus acidilactici</name>
    <dbReference type="NCBI Taxonomy" id="1254"/>
    <lineage>
        <taxon>Bacteria</taxon>
        <taxon>Bacillati</taxon>
        <taxon>Bacillota</taxon>
        <taxon>Bacilli</taxon>
        <taxon>Lactobacillales</taxon>
        <taxon>Lactobacillaceae</taxon>
        <taxon>Pediococcus</taxon>
        <taxon>Pediococcus acidilactici group</taxon>
    </lineage>
</organism>
<feature type="domain" description="Trans-2-enoyl-CoA reductase catalytic" evidence="12">
    <location>
        <begin position="83"/>
        <end position="318"/>
    </location>
</feature>
<evidence type="ECO:0000256" key="4">
    <source>
        <dbReference type="ARBA" id="ARBA00022516"/>
    </source>
</evidence>
<keyword evidence="7" id="KW-0520">NAD</keyword>
<evidence type="ECO:0000256" key="7">
    <source>
        <dbReference type="ARBA" id="ARBA00023027"/>
    </source>
</evidence>
<dbReference type="RefSeq" id="WP_008841244.1">
    <property type="nucleotide sequence ID" value="NZ_CP050079.1"/>
</dbReference>
<dbReference type="GeneID" id="57365140"/>
<dbReference type="InterPro" id="IPR024906">
    <property type="entry name" value="Eno_Rdtase_FAD-bd_dom"/>
</dbReference>
<comment type="pathway">
    <text evidence="1">Lipid metabolism.</text>
</comment>
<reference evidence="14" key="2">
    <citation type="submission" date="2023-10" db="EMBL/GenBank/DDBJ databases">
        <authorList>
            <person name="Khurajog B."/>
        </authorList>
    </citation>
    <scope>NUCLEOTIDE SEQUENCE</scope>
    <source>
        <strain evidence="14">BF9</strain>
    </source>
</reference>
<dbReference type="PANTHER" id="PTHR37480">
    <property type="entry name" value="ENOYL-[ACYL-CARRIER-PROTEIN] REDUCTASE [NADH]"/>
    <property type="match status" value="1"/>
</dbReference>
<dbReference type="NCBIfam" id="NF010177">
    <property type="entry name" value="PRK13656.1"/>
    <property type="match status" value="1"/>
</dbReference>
<evidence type="ECO:0000256" key="5">
    <source>
        <dbReference type="ARBA" id="ARBA00022832"/>
    </source>
</evidence>
<evidence type="ECO:0000256" key="3">
    <source>
        <dbReference type="ARBA" id="ARBA00011983"/>
    </source>
</evidence>
<proteinExistence type="predicted"/>
<gene>
    <name evidence="14" type="ORF">R0G89_06135</name>
</gene>
<keyword evidence="9" id="KW-0275">Fatty acid biosynthesis</keyword>
<feature type="domain" description="Trans-2-enoyl-CoA reductase-like NAD(P)H binding" evidence="13">
    <location>
        <begin position="3"/>
        <end position="78"/>
    </location>
</feature>
<evidence type="ECO:0000313" key="15">
    <source>
        <dbReference type="Proteomes" id="UP001280897"/>
    </source>
</evidence>
<feature type="domain" description="Enoyl reductase FAD binding" evidence="11">
    <location>
        <begin position="325"/>
        <end position="383"/>
    </location>
</feature>
<comment type="caution">
    <text evidence="14">The sequence shown here is derived from an EMBL/GenBank/DDBJ whole genome shotgun (WGS) entry which is preliminary data.</text>
</comment>
<dbReference type="AlphaFoldDB" id="A0AAW8YH68"/>
<evidence type="ECO:0000256" key="1">
    <source>
        <dbReference type="ARBA" id="ARBA00005189"/>
    </source>
</evidence>
<comment type="catalytic activity">
    <reaction evidence="10">
        <text>a 2,3-saturated acyl-CoA + NAD(+) = a (2E)-enoyl-CoA + NADH + H(+)</text>
        <dbReference type="Rhea" id="RHEA:18177"/>
        <dbReference type="ChEBI" id="CHEBI:15378"/>
        <dbReference type="ChEBI" id="CHEBI:57540"/>
        <dbReference type="ChEBI" id="CHEBI:57945"/>
        <dbReference type="ChEBI" id="CHEBI:58856"/>
        <dbReference type="ChEBI" id="CHEBI:65111"/>
        <dbReference type="EC" id="1.3.1.44"/>
    </reaction>
</comment>
<dbReference type="Proteomes" id="UP001280897">
    <property type="component" value="Unassembled WGS sequence"/>
</dbReference>
<evidence type="ECO:0000259" key="13">
    <source>
        <dbReference type="Pfam" id="PF12242"/>
    </source>
</evidence>